<feature type="coiled-coil region" evidence="9">
    <location>
        <begin position="298"/>
        <end position="353"/>
    </location>
</feature>
<evidence type="ECO:0000313" key="12">
    <source>
        <dbReference type="EMBL" id="KAK9059966.1"/>
    </source>
</evidence>
<evidence type="ECO:0000256" key="2">
    <source>
        <dbReference type="ARBA" id="ARBA00022737"/>
    </source>
</evidence>
<dbReference type="InterPro" id="IPR055186">
    <property type="entry name" value="C2H2-2nd_BIRD-IDD"/>
</dbReference>
<proteinExistence type="predicted"/>
<accession>A0AAP0CNC5</accession>
<dbReference type="Pfam" id="PF22996">
    <property type="entry name" value="C2H2-2nd_BIRD-IDD"/>
    <property type="match status" value="1"/>
</dbReference>
<protein>
    <recommendedName>
        <fullName evidence="11">C2H2-type domain-containing protein</fullName>
    </recommendedName>
</protein>
<evidence type="ECO:0000256" key="1">
    <source>
        <dbReference type="ARBA" id="ARBA00022723"/>
    </source>
</evidence>
<dbReference type="InterPro" id="IPR036236">
    <property type="entry name" value="Znf_C2H2_sf"/>
</dbReference>
<feature type="domain" description="C2H2-type" evidence="11">
    <location>
        <begin position="64"/>
        <end position="86"/>
    </location>
</feature>
<dbReference type="Proteomes" id="UP001408789">
    <property type="component" value="Unassembled WGS sequence"/>
</dbReference>
<reference evidence="12 13" key="1">
    <citation type="submission" date="2024-04" db="EMBL/GenBank/DDBJ databases">
        <title>The reference genome of an endangered Asteraceae, Deinandra increscens subsp. villosa, native to the Central Coast of California.</title>
        <authorList>
            <person name="Guilliams M."/>
            <person name="Hasenstab-Lehman K."/>
            <person name="Meyer R."/>
            <person name="Mcevoy S."/>
        </authorList>
    </citation>
    <scope>NUCLEOTIDE SEQUENCE [LARGE SCALE GENOMIC DNA]</scope>
    <source>
        <tissue evidence="12">Leaf</tissue>
    </source>
</reference>
<evidence type="ECO:0000256" key="3">
    <source>
        <dbReference type="ARBA" id="ARBA00022771"/>
    </source>
</evidence>
<dbReference type="FunFam" id="3.30.160.60:FF:000554">
    <property type="entry name" value="protein indeterminate-domain 12-like"/>
    <property type="match status" value="1"/>
</dbReference>
<dbReference type="PROSITE" id="PS00028">
    <property type="entry name" value="ZINC_FINGER_C2H2_1"/>
    <property type="match status" value="1"/>
</dbReference>
<organism evidence="12 13">
    <name type="scientific">Deinandra increscens subsp. villosa</name>
    <dbReference type="NCBI Taxonomy" id="3103831"/>
    <lineage>
        <taxon>Eukaryota</taxon>
        <taxon>Viridiplantae</taxon>
        <taxon>Streptophyta</taxon>
        <taxon>Embryophyta</taxon>
        <taxon>Tracheophyta</taxon>
        <taxon>Spermatophyta</taxon>
        <taxon>Magnoliopsida</taxon>
        <taxon>eudicotyledons</taxon>
        <taxon>Gunneridae</taxon>
        <taxon>Pentapetalae</taxon>
        <taxon>asterids</taxon>
        <taxon>campanulids</taxon>
        <taxon>Asterales</taxon>
        <taxon>Asteraceae</taxon>
        <taxon>Asteroideae</taxon>
        <taxon>Heliantheae alliance</taxon>
        <taxon>Madieae</taxon>
        <taxon>Madiinae</taxon>
        <taxon>Deinandra</taxon>
    </lineage>
</organism>
<dbReference type="PANTHER" id="PTHR10593:SF10">
    <property type="entry name" value="OS08G0467100 PROTEIN"/>
    <property type="match status" value="1"/>
</dbReference>
<keyword evidence="5" id="KW-0805">Transcription regulation</keyword>
<evidence type="ECO:0000256" key="5">
    <source>
        <dbReference type="ARBA" id="ARBA00023015"/>
    </source>
</evidence>
<dbReference type="InterPro" id="IPR055187">
    <property type="entry name" value="C2CH-3rd_BIRD-IDD"/>
</dbReference>
<evidence type="ECO:0000256" key="9">
    <source>
        <dbReference type="SAM" id="Coils"/>
    </source>
</evidence>
<gene>
    <name evidence="12" type="ORF">SSX86_020670</name>
</gene>
<keyword evidence="13" id="KW-1185">Reference proteome</keyword>
<dbReference type="AlphaFoldDB" id="A0AAP0CNC5"/>
<keyword evidence="7" id="KW-0804">Transcription</keyword>
<dbReference type="GO" id="GO:0008270">
    <property type="term" value="F:zinc ion binding"/>
    <property type="evidence" value="ECO:0007669"/>
    <property type="project" value="UniProtKB-KW"/>
</dbReference>
<name>A0AAP0CNC5_9ASTR</name>
<dbReference type="InterPro" id="IPR013087">
    <property type="entry name" value="Znf_C2H2_type"/>
</dbReference>
<keyword evidence="1" id="KW-0479">Metal-binding</keyword>
<keyword evidence="3 8" id="KW-0863">Zinc-finger</keyword>
<evidence type="ECO:0000256" key="6">
    <source>
        <dbReference type="ARBA" id="ARBA00023125"/>
    </source>
</evidence>
<dbReference type="EMBL" id="JBCNJP010000020">
    <property type="protein sequence ID" value="KAK9059966.1"/>
    <property type="molecule type" value="Genomic_DNA"/>
</dbReference>
<keyword evidence="6" id="KW-0238">DNA-binding</keyword>
<comment type="caution">
    <text evidence="12">The sequence shown here is derived from an EMBL/GenBank/DDBJ whole genome shotgun (WGS) entry which is preliminary data.</text>
</comment>
<evidence type="ECO:0000256" key="10">
    <source>
        <dbReference type="SAM" id="MobiDB-lite"/>
    </source>
</evidence>
<evidence type="ECO:0000313" key="13">
    <source>
        <dbReference type="Proteomes" id="UP001408789"/>
    </source>
</evidence>
<dbReference type="Pfam" id="PF00096">
    <property type="entry name" value="zf-C2H2"/>
    <property type="match status" value="1"/>
</dbReference>
<evidence type="ECO:0000256" key="4">
    <source>
        <dbReference type="ARBA" id="ARBA00022833"/>
    </source>
</evidence>
<dbReference type="GO" id="GO:0003700">
    <property type="term" value="F:DNA-binding transcription factor activity"/>
    <property type="evidence" value="ECO:0007669"/>
    <property type="project" value="TreeGrafter"/>
</dbReference>
<dbReference type="SUPFAM" id="SSF57667">
    <property type="entry name" value="beta-beta-alpha zinc fingers"/>
    <property type="match status" value="1"/>
</dbReference>
<dbReference type="SMART" id="SM00355">
    <property type="entry name" value="ZnF_C2H2"/>
    <property type="match status" value="3"/>
</dbReference>
<evidence type="ECO:0000256" key="7">
    <source>
        <dbReference type="ARBA" id="ARBA00023163"/>
    </source>
</evidence>
<dbReference type="PANTHER" id="PTHR10593">
    <property type="entry name" value="SERINE/THREONINE-PROTEIN KINASE RIO"/>
    <property type="match status" value="1"/>
</dbReference>
<dbReference type="PROSITE" id="PS50157">
    <property type="entry name" value="ZINC_FINGER_C2H2_2"/>
    <property type="match status" value="1"/>
</dbReference>
<dbReference type="GO" id="GO:0005634">
    <property type="term" value="C:nucleus"/>
    <property type="evidence" value="ECO:0007669"/>
    <property type="project" value="TreeGrafter"/>
</dbReference>
<evidence type="ECO:0000256" key="8">
    <source>
        <dbReference type="PROSITE-ProRule" id="PRU00042"/>
    </source>
</evidence>
<keyword evidence="2" id="KW-0677">Repeat</keyword>
<evidence type="ECO:0000259" key="11">
    <source>
        <dbReference type="PROSITE" id="PS50157"/>
    </source>
</evidence>
<sequence>MLDNHHLHHFTTASGPGPGPSSSSDLFPDNGLPNKRKRRPAGTPDPDAEVVSLSPKTLLESDQYVCEICNQGFQRDQNLQMHRRRHKVPWKLLKRDSPEIKKRVFVCPEPTCLHHDPCHALGDLVGIKKHFRRKHSNHKQWVCDKCSKGYAVQSDYKAHLKTCGTRGHSCDCGRVFSRVESFIEHQDACMVRRIHADLPALQPACSSRTASSTSPSNDMNFSSIQPMPRLVPNLQPPSQTLFSQTHVENIQNNLELQLLPSLSLYDHQSNNHQTHLNLSIGSGHMEQEEGMKMAMADKAFAEDARQQAKMQIEMAEMEFENAKRIRQQAQVELERAKVLREQATRKIDSIMLEITCYSCRQRFEAARNNGAATTADEASIAPSYMSSGLTQGEGY</sequence>
<dbReference type="Pfam" id="PF22995">
    <property type="entry name" value="C2CH-3rd_BIRD-IDD"/>
    <property type="match status" value="1"/>
</dbReference>
<dbReference type="GO" id="GO:0003677">
    <property type="term" value="F:DNA binding"/>
    <property type="evidence" value="ECO:0007669"/>
    <property type="project" value="UniProtKB-KW"/>
</dbReference>
<dbReference type="Gene3D" id="3.30.160.60">
    <property type="entry name" value="Classic Zinc Finger"/>
    <property type="match status" value="2"/>
</dbReference>
<keyword evidence="9" id="KW-0175">Coiled coil</keyword>
<feature type="region of interest" description="Disordered" evidence="10">
    <location>
        <begin position="10"/>
        <end position="51"/>
    </location>
</feature>
<dbReference type="InterPro" id="IPR031140">
    <property type="entry name" value="IDD1-16"/>
</dbReference>
<keyword evidence="4" id="KW-0862">Zinc</keyword>